<feature type="binding site" evidence="9">
    <location>
        <position position="13"/>
    </location>
    <ligand>
        <name>ATP</name>
        <dbReference type="ChEBI" id="CHEBI:30616"/>
    </ligand>
</feature>
<feature type="domain" description="Carbohydrate kinase FGGY C-terminal" evidence="12">
    <location>
        <begin position="259"/>
        <end position="445"/>
    </location>
</feature>
<dbReference type="Pfam" id="PF02782">
    <property type="entry name" value="FGGY_C"/>
    <property type="match status" value="1"/>
</dbReference>
<feature type="binding site" evidence="9">
    <location>
        <position position="311"/>
    </location>
    <ligand>
        <name>ATP</name>
        <dbReference type="ChEBI" id="CHEBI:30616"/>
    </ligand>
</feature>
<evidence type="ECO:0000313" key="13">
    <source>
        <dbReference type="EMBL" id="HIU91285.1"/>
    </source>
</evidence>
<dbReference type="GO" id="GO:0019563">
    <property type="term" value="P:glycerol catabolic process"/>
    <property type="evidence" value="ECO:0007669"/>
    <property type="project" value="UniProtKB-UniRule"/>
</dbReference>
<feature type="binding site" evidence="9">
    <location>
        <position position="243"/>
    </location>
    <ligand>
        <name>glycerol</name>
        <dbReference type="ChEBI" id="CHEBI:17754"/>
    </ligand>
</feature>
<reference evidence="13" key="1">
    <citation type="submission" date="2020-10" db="EMBL/GenBank/DDBJ databases">
        <authorList>
            <person name="Gilroy R."/>
        </authorList>
    </citation>
    <scope>NUCLEOTIDE SEQUENCE</scope>
    <source>
        <strain evidence="13">ChiHjej12B11-7776</strain>
    </source>
</reference>
<dbReference type="Pfam" id="PF00370">
    <property type="entry name" value="FGGY_N"/>
    <property type="match status" value="1"/>
</dbReference>
<dbReference type="CDD" id="cd07786">
    <property type="entry name" value="FGGY_EcGK_like"/>
    <property type="match status" value="1"/>
</dbReference>
<comment type="caution">
    <text evidence="13">The sequence shown here is derived from an EMBL/GenBank/DDBJ whole genome shotgun (WGS) entry which is preliminary data.</text>
</comment>
<dbReference type="Proteomes" id="UP000886852">
    <property type="component" value="Unassembled WGS sequence"/>
</dbReference>
<comment type="function">
    <text evidence="9">Key enzyme in the regulation of glycerol uptake and metabolism. Catalyzes the phosphorylation of glycerol to yield sn-glycerol 3-phosphate.</text>
</comment>
<feature type="domain" description="Carbohydrate kinase FGGY N-terminal" evidence="11">
    <location>
        <begin position="3"/>
        <end position="249"/>
    </location>
</feature>
<dbReference type="GO" id="GO:0005524">
    <property type="term" value="F:ATP binding"/>
    <property type="evidence" value="ECO:0007669"/>
    <property type="project" value="UniProtKB-UniRule"/>
</dbReference>
<feature type="binding site" evidence="9">
    <location>
        <position position="11"/>
    </location>
    <ligand>
        <name>sn-glycerol 3-phosphate</name>
        <dbReference type="ChEBI" id="CHEBI:57597"/>
    </ligand>
</feature>
<proteinExistence type="inferred from homology"/>
<dbReference type="FunFam" id="3.30.420.40:FF:000008">
    <property type="entry name" value="Glycerol kinase"/>
    <property type="match status" value="1"/>
</dbReference>
<comment type="activity regulation">
    <text evidence="9">Inhibited by fructose 1,6-bisphosphate (FBP).</text>
</comment>
<comment type="pathway">
    <text evidence="1 9">Polyol metabolism; glycerol degradation via glycerol kinase pathway; sn-glycerol 3-phosphate from glycerol: step 1/1.</text>
</comment>
<feature type="binding site" evidence="9">
    <location>
        <position position="82"/>
    </location>
    <ligand>
        <name>glycerol</name>
        <dbReference type="ChEBI" id="CHEBI:17754"/>
    </ligand>
</feature>
<feature type="binding site" evidence="9">
    <location>
        <position position="408"/>
    </location>
    <ligand>
        <name>ADP</name>
        <dbReference type="ChEBI" id="CHEBI:456216"/>
    </ligand>
</feature>
<dbReference type="PROSITE" id="PS00933">
    <property type="entry name" value="FGGY_KINASES_1"/>
    <property type="match status" value="1"/>
</dbReference>
<dbReference type="Gene3D" id="3.30.420.40">
    <property type="match status" value="2"/>
</dbReference>
<feature type="binding site" evidence="9">
    <location>
        <position position="264"/>
    </location>
    <ligand>
        <name>ADP</name>
        <dbReference type="ChEBI" id="CHEBI:456216"/>
    </ligand>
</feature>
<feature type="binding site" evidence="9">
    <location>
        <position position="12"/>
    </location>
    <ligand>
        <name>ATP</name>
        <dbReference type="ChEBI" id="CHEBI:30616"/>
    </ligand>
</feature>
<feature type="binding site" evidence="9">
    <location>
        <position position="81"/>
    </location>
    <ligand>
        <name>sn-glycerol 3-phosphate</name>
        <dbReference type="ChEBI" id="CHEBI:57597"/>
    </ligand>
</feature>
<comment type="similarity">
    <text evidence="2 9 10">Belongs to the FGGY kinase family.</text>
</comment>
<dbReference type="InterPro" id="IPR000577">
    <property type="entry name" value="Carb_kinase_FGGY"/>
</dbReference>
<keyword evidence="4 9" id="KW-0547">Nucleotide-binding</keyword>
<dbReference type="InterPro" id="IPR005999">
    <property type="entry name" value="Glycerol_kin"/>
</dbReference>
<feature type="binding site" evidence="9">
    <location>
        <position position="264"/>
    </location>
    <ligand>
        <name>ATP</name>
        <dbReference type="ChEBI" id="CHEBI:30616"/>
    </ligand>
</feature>
<dbReference type="SUPFAM" id="SSF53067">
    <property type="entry name" value="Actin-like ATPase domain"/>
    <property type="match status" value="2"/>
</dbReference>
<feature type="binding site" evidence="9">
    <location>
        <position position="11"/>
    </location>
    <ligand>
        <name>ADP</name>
        <dbReference type="ChEBI" id="CHEBI:456216"/>
    </ligand>
</feature>
<dbReference type="InterPro" id="IPR043129">
    <property type="entry name" value="ATPase_NBD"/>
</dbReference>
<evidence type="ECO:0000256" key="2">
    <source>
        <dbReference type="ARBA" id="ARBA00009156"/>
    </source>
</evidence>
<dbReference type="InterPro" id="IPR018484">
    <property type="entry name" value="FGGY_N"/>
</dbReference>
<feature type="binding site" evidence="9">
    <location>
        <position position="412"/>
    </location>
    <ligand>
        <name>ADP</name>
        <dbReference type="ChEBI" id="CHEBI:456216"/>
    </ligand>
</feature>
<dbReference type="InterPro" id="IPR018485">
    <property type="entry name" value="FGGY_C"/>
</dbReference>
<feature type="binding site" evidence="9">
    <location>
        <position position="133"/>
    </location>
    <ligand>
        <name>glycerol</name>
        <dbReference type="ChEBI" id="CHEBI:17754"/>
    </ligand>
</feature>
<name>A0A9D1SQ54_9BACT</name>
<comment type="catalytic activity">
    <reaction evidence="8 9">
        <text>glycerol + ATP = sn-glycerol 3-phosphate + ADP + H(+)</text>
        <dbReference type="Rhea" id="RHEA:21644"/>
        <dbReference type="ChEBI" id="CHEBI:15378"/>
        <dbReference type="ChEBI" id="CHEBI:17754"/>
        <dbReference type="ChEBI" id="CHEBI:30616"/>
        <dbReference type="ChEBI" id="CHEBI:57597"/>
        <dbReference type="ChEBI" id="CHEBI:456216"/>
        <dbReference type="EC" id="2.7.1.30"/>
    </reaction>
</comment>
<keyword evidence="5 9" id="KW-0418">Kinase</keyword>
<feature type="binding site" evidence="9">
    <location>
        <position position="307"/>
    </location>
    <ligand>
        <name>ATP</name>
        <dbReference type="ChEBI" id="CHEBI:30616"/>
    </ligand>
</feature>
<evidence type="ECO:0000256" key="3">
    <source>
        <dbReference type="ARBA" id="ARBA00022679"/>
    </source>
</evidence>
<protein>
    <recommendedName>
        <fullName evidence="9">Glycerol kinase</fullName>
        <ecNumber evidence="9">2.7.1.30</ecNumber>
    </recommendedName>
    <alternativeName>
        <fullName evidence="9">ATP:glycerol 3-phosphotransferase</fullName>
    </alternativeName>
    <alternativeName>
        <fullName evidence="9">Glycerokinase</fullName>
        <shortName evidence="9">GK</shortName>
    </alternativeName>
</protein>
<dbReference type="GO" id="GO:0005829">
    <property type="term" value="C:cytosol"/>
    <property type="evidence" value="ECO:0007669"/>
    <property type="project" value="TreeGrafter"/>
</dbReference>
<organism evidence="13 14">
    <name type="scientific">Candidatus Fimimonas merdipullorum</name>
    <dbReference type="NCBI Taxonomy" id="2840822"/>
    <lineage>
        <taxon>Bacteria</taxon>
        <taxon>Pseudomonadati</taxon>
        <taxon>Myxococcota</taxon>
        <taxon>Myxococcia</taxon>
        <taxon>Myxococcales</taxon>
        <taxon>Cystobacterineae</taxon>
        <taxon>Myxococcaceae</taxon>
        <taxon>Myxococcaceae incertae sedis</taxon>
        <taxon>Candidatus Fimimonas</taxon>
    </lineage>
</organism>
<dbReference type="PIRSF" id="PIRSF000538">
    <property type="entry name" value="GlpK"/>
    <property type="match status" value="1"/>
</dbReference>
<evidence type="ECO:0000256" key="1">
    <source>
        <dbReference type="ARBA" id="ARBA00005190"/>
    </source>
</evidence>
<dbReference type="NCBIfam" id="TIGR01311">
    <property type="entry name" value="glycerol_kin"/>
    <property type="match status" value="1"/>
</dbReference>
<dbReference type="GO" id="GO:0004370">
    <property type="term" value="F:glycerol kinase activity"/>
    <property type="evidence" value="ECO:0007669"/>
    <property type="project" value="UniProtKB-UniRule"/>
</dbReference>
<evidence type="ECO:0000256" key="10">
    <source>
        <dbReference type="RuleBase" id="RU003733"/>
    </source>
</evidence>
<keyword evidence="3 9" id="KW-0808">Transferase</keyword>
<dbReference type="NCBIfam" id="NF000756">
    <property type="entry name" value="PRK00047.1"/>
    <property type="match status" value="1"/>
</dbReference>
<feature type="binding site" evidence="9">
    <location>
        <position position="307"/>
    </location>
    <ligand>
        <name>ADP</name>
        <dbReference type="ChEBI" id="CHEBI:456216"/>
    </ligand>
</feature>
<feature type="binding site" evidence="9">
    <location>
        <position position="82"/>
    </location>
    <ligand>
        <name>sn-glycerol 3-phosphate</name>
        <dbReference type="ChEBI" id="CHEBI:57597"/>
    </ligand>
</feature>
<feature type="binding site" evidence="9">
    <location>
        <position position="242"/>
    </location>
    <ligand>
        <name>sn-glycerol 3-phosphate</name>
        <dbReference type="ChEBI" id="CHEBI:57597"/>
    </ligand>
</feature>
<sequence length="493" mass="54789">MKYILALDQGTTSSRAIVFDKQGNIMGKAQQEFAQIYPHPGWVEHDPHDILGSQVGVIVEALIRANVSASDIAAIGITNQRETTFVWDKNTGKPVYNAIVWQCRRTADYCEQLKQQGLADTIYEKTGLVLDAYFSATKLKWILDNVEGVRSRAEKGELLFGTVDTYIMWQLSRGRIFATDYTNACRTMLFNIHTLQWDDELLEMFGIPKCMLPEVHPSGYNYGTTDETFIGREIPICSVVGDQQAALFGHLAVEEGDVKNTYGTGCFLLMNTGSKLVKSTNGLVTTLGACLEGKPPYVLEGSVFIGGAINQWLRDEMRMIKTAAETEDYAKKVPSTNGVYIVPSFTGLGAPYWDPDARGTVVGITRGTQKEHFIRAALEAIDYQVYDLVNAMQRDADVHIKSLNVDGGASANNFLMQFQSDILNANVVRPKVTETTALGACYLAGLCVGYWKDIDDIRANIKVDKVFKPKMSEEHRKQLVEGWAKAVRQARCK</sequence>
<reference evidence="13" key="2">
    <citation type="journal article" date="2021" name="PeerJ">
        <title>Extensive microbial diversity within the chicken gut microbiome revealed by metagenomics and culture.</title>
        <authorList>
            <person name="Gilroy R."/>
            <person name="Ravi A."/>
            <person name="Getino M."/>
            <person name="Pursley I."/>
            <person name="Horton D.L."/>
            <person name="Alikhan N.F."/>
            <person name="Baker D."/>
            <person name="Gharbi K."/>
            <person name="Hall N."/>
            <person name="Watson M."/>
            <person name="Adriaenssens E.M."/>
            <person name="Foster-Nyarko E."/>
            <person name="Jarju S."/>
            <person name="Secka A."/>
            <person name="Antonio M."/>
            <person name="Oren A."/>
            <person name="Chaudhuri R.R."/>
            <person name="La Ragione R."/>
            <person name="Hildebrand F."/>
            <person name="Pallen M.J."/>
        </authorList>
    </citation>
    <scope>NUCLEOTIDE SEQUENCE</scope>
    <source>
        <strain evidence="13">ChiHjej12B11-7776</strain>
    </source>
</reference>
<dbReference type="PANTHER" id="PTHR10196:SF69">
    <property type="entry name" value="GLYCEROL KINASE"/>
    <property type="match status" value="1"/>
</dbReference>
<feature type="binding site" evidence="9">
    <location>
        <position position="11"/>
    </location>
    <ligand>
        <name>ATP</name>
        <dbReference type="ChEBI" id="CHEBI:30616"/>
    </ligand>
</feature>
<feature type="binding site" evidence="9">
    <location>
        <position position="15"/>
    </location>
    <ligand>
        <name>ADP</name>
        <dbReference type="ChEBI" id="CHEBI:456216"/>
    </ligand>
</feature>
<feature type="binding site" evidence="9">
    <location>
        <position position="408"/>
    </location>
    <ligand>
        <name>ATP</name>
        <dbReference type="ChEBI" id="CHEBI:30616"/>
    </ligand>
</feature>
<feature type="binding site" evidence="9">
    <location>
        <position position="133"/>
    </location>
    <ligand>
        <name>sn-glycerol 3-phosphate</name>
        <dbReference type="ChEBI" id="CHEBI:57597"/>
    </ligand>
</feature>
<dbReference type="InterPro" id="IPR018483">
    <property type="entry name" value="Carb_kinase_FGGY_CS"/>
</dbReference>
<feature type="binding site" evidence="9">
    <location>
        <position position="81"/>
    </location>
    <ligand>
        <name>glycerol</name>
        <dbReference type="ChEBI" id="CHEBI:17754"/>
    </ligand>
</feature>
<dbReference type="AlphaFoldDB" id="A0A9D1SQ54"/>
<accession>A0A9D1SQ54</accession>
<dbReference type="EC" id="2.7.1.30" evidence="9"/>
<evidence type="ECO:0000256" key="8">
    <source>
        <dbReference type="ARBA" id="ARBA00052101"/>
    </source>
</evidence>
<evidence type="ECO:0000256" key="5">
    <source>
        <dbReference type="ARBA" id="ARBA00022777"/>
    </source>
</evidence>
<evidence type="ECO:0000313" key="14">
    <source>
        <dbReference type="Proteomes" id="UP000886852"/>
    </source>
</evidence>
<evidence type="ECO:0000256" key="7">
    <source>
        <dbReference type="ARBA" id="ARBA00022840"/>
    </source>
</evidence>
<dbReference type="PROSITE" id="PS00445">
    <property type="entry name" value="FGGY_KINASES_2"/>
    <property type="match status" value="1"/>
</dbReference>
<dbReference type="GO" id="GO:0006072">
    <property type="term" value="P:glycerol-3-phosphate metabolic process"/>
    <property type="evidence" value="ECO:0007669"/>
    <property type="project" value="InterPro"/>
</dbReference>
<dbReference type="EMBL" id="DVOC01000081">
    <property type="protein sequence ID" value="HIU91285.1"/>
    <property type="molecule type" value="Genomic_DNA"/>
</dbReference>
<dbReference type="HAMAP" id="MF_00186">
    <property type="entry name" value="Glycerol_kin"/>
    <property type="match status" value="1"/>
</dbReference>
<evidence type="ECO:0000256" key="9">
    <source>
        <dbReference type="HAMAP-Rule" id="MF_00186"/>
    </source>
</evidence>
<dbReference type="PANTHER" id="PTHR10196">
    <property type="entry name" value="SUGAR KINASE"/>
    <property type="match status" value="1"/>
</dbReference>
<evidence type="ECO:0000259" key="12">
    <source>
        <dbReference type="Pfam" id="PF02782"/>
    </source>
</evidence>
<feature type="binding site" evidence="9">
    <location>
        <position position="242"/>
    </location>
    <ligand>
        <name>glycerol</name>
        <dbReference type="ChEBI" id="CHEBI:17754"/>
    </ligand>
</feature>
<keyword evidence="6 9" id="KW-0319">Glycerol metabolism</keyword>
<keyword evidence="7 9" id="KW-0067">ATP-binding</keyword>
<dbReference type="FunFam" id="3.30.420.40:FF:000007">
    <property type="entry name" value="Glycerol kinase"/>
    <property type="match status" value="1"/>
</dbReference>
<evidence type="ECO:0000259" key="11">
    <source>
        <dbReference type="Pfam" id="PF00370"/>
    </source>
</evidence>
<evidence type="ECO:0000256" key="4">
    <source>
        <dbReference type="ARBA" id="ARBA00022741"/>
    </source>
</evidence>
<gene>
    <name evidence="9 13" type="primary">glpK</name>
    <name evidence="13" type="ORF">IAC72_04680</name>
</gene>
<evidence type="ECO:0000256" key="6">
    <source>
        <dbReference type="ARBA" id="ARBA00022798"/>
    </source>
</evidence>